<evidence type="ECO:0000259" key="1">
    <source>
        <dbReference type="PROSITE" id="PS50144"/>
    </source>
</evidence>
<dbReference type="Gene3D" id="2.60.210.10">
    <property type="entry name" value="Apoptosis, Tumor Necrosis Factor Receptor Associated Protein 2, Chain A"/>
    <property type="match status" value="1"/>
</dbReference>
<name>A0AA38TK39_9ASTR</name>
<dbReference type="SUPFAM" id="SSF49599">
    <property type="entry name" value="TRAF domain-like"/>
    <property type="match status" value="1"/>
</dbReference>
<reference evidence="2" key="1">
    <citation type="submission" date="2023-03" db="EMBL/GenBank/DDBJ databases">
        <title>Chromosome-scale reference genome and RAD-based genetic map of yellow starthistle (Centaurea solstitialis) reveal putative structural variation and QTLs associated with invader traits.</title>
        <authorList>
            <person name="Reatini B."/>
            <person name="Cang F.A."/>
            <person name="Jiang Q."/>
            <person name="Mckibben M.T.W."/>
            <person name="Barker M.S."/>
            <person name="Rieseberg L.H."/>
            <person name="Dlugosch K.M."/>
        </authorList>
    </citation>
    <scope>NUCLEOTIDE SEQUENCE</scope>
    <source>
        <strain evidence="2">CAN-66</strain>
        <tissue evidence="2">Leaf</tissue>
    </source>
</reference>
<proteinExistence type="predicted"/>
<dbReference type="EMBL" id="JARYMX010000004">
    <property type="protein sequence ID" value="KAJ9551963.1"/>
    <property type="molecule type" value="Genomic_DNA"/>
</dbReference>
<dbReference type="InterPro" id="IPR008974">
    <property type="entry name" value="TRAF-like"/>
</dbReference>
<evidence type="ECO:0000313" key="2">
    <source>
        <dbReference type="EMBL" id="KAJ9551963.1"/>
    </source>
</evidence>
<dbReference type="Proteomes" id="UP001172457">
    <property type="component" value="Chromosome 4"/>
</dbReference>
<evidence type="ECO:0000313" key="3">
    <source>
        <dbReference type="Proteomes" id="UP001172457"/>
    </source>
</evidence>
<dbReference type="InterPro" id="IPR002083">
    <property type="entry name" value="MATH/TRAF_dom"/>
</dbReference>
<comment type="caution">
    <text evidence="2">The sequence shown here is derived from an EMBL/GenBank/DDBJ whole genome shotgun (WGS) entry which is preliminary data.</text>
</comment>
<dbReference type="AlphaFoldDB" id="A0AA38TK39"/>
<protein>
    <recommendedName>
        <fullName evidence="1">MATH domain-containing protein</fullName>
    </recommendedName>
</protein>
<keyword evidence="3" id="KW-1185">Reference proteome</keyword>
<gene>
    <name evidence="2" type="ORF">OSB04_016008</name>
</gene>
<dbReference type="PROSITE" id="PS50144">
    <property type="entry name" value="MATH"/>
    <property type="match status" value="1"/>
</dbReference>
<sequence length="63" mass="7266">MPDTATEACIQIKRWFSDSALTWGYQCFMPQSELNDPAKGFLLNGRLIVEVEFSLMGMFRNFI</sequence>
<organism evidence="2 3">
    <name type="scientific">Centaurea solstitialis</name>
    <name type="common">yellow star-thistle</name>
    <dbReference type="NCBI Taxonomy" id="347529"/>
    <lineage>
        <taxon>Eukaryota</taxon>
        <taxon>Viridiplantae</taxon>
        <taxon>Streptophyta</taxon>
        <taxon>Embryophyta</taxon>
        <taxon>Tracheophyta</taxon>
        <taxon>Spermatophyta</taxon>
        <taxon>Magnoliopsida</taxon>
        <taxon>eudicotyledons</taxon>
        <taxon>Gunneridae</taxon>
        <taxon>Pentapetalae</taxon>
        <taxon>asterids</taxon>
        <taxon>campanulids</taxon>
        <taxon>Asterales</taxon>
        <taxon>Asteraceae</taxon>
        <taxon>Carduoideae</taxon>
        <taxon>Cardueae</taxon>
        <taxon>Centaureinae</taxon>
        <taxon>Centaurea</taxon>
    </lineage>
</organism>
<accession>A0AA38TK39</accession>
<feature type="domain" description="MATH" evidence="1">
    <location>
        <begin position="1"/>
        <end position="53"/>
    </location>
</feature>